<dbReference type="InterPro" id="IPR011032">
    <property type="entry name" value="GroES-like_sf"/>
</dbReference>
<dbReference type="PANTHER" id="PTHR43482">
    <property type="entry name" value="PROTEIN AST1-RELATED"/>
    <property type="match status" value="1"/>
</dbReference>
<dbReference type="InterPro" id="IPR052585">
    <property type="entry name" value="Lipid_raft_assoc_Zn_ADH"/>
</dbReference>
<dbReference type="SUPFAM" id="SSF50129">
    <property type="entry name" value="GroES-like"/>
    <property type="match status" value="1"/>
</dbReference>
<evidence type="ECO:0000313" key="2">
    <source>
        <dbReference type="EMBL" id="RMJ17708.1"/>
    </source>
</evidence>
<evidence type="ECO:0000313" key="3">
    <source>
        <dbReference type="Proteomes" id="UP000277212"/>
    </source>
</evidence>
<sequence>MSSSHPTVMRSLLLTKPEGSLKPSLSFTTKQPVPVPPPGHLLVKVHASAIQPSDVFNAIGGFGSTTFPRVPGRDFSGVVVASGDAEPFPLLNSAVVGTSGFTHAFTEDGFHAEYAVVPADGVALKPSALTHTQAATIGVPFTTAALMVKRSGAAKGDKALVLGARGAVGSAAATMLEELGCHVLRAVRGPGADVDTSADPELLRVQDLTNKKGVDVVIDTVGVPALTAAAIDGALAHSGTLVFIAAPKGGSPTLTLRMRDFYRAEKSLIGINSVAHKSSAMAELLQSLEPIFQSGKWKQGSDGKWKEITLEEAAKVYLDHAPGEKFVIKMQDQDNLKGNLVHR</sequence>
<dbReference type="Pfam" id="PF00107">
    <property type="entry name" value="ADH_zinc_N"/>
    <property type="match status" value="1"/>
</dbReference>
<dbReference type="Proteomes" id="UP000277212">
    <property type="component" value="Unassembled WGS sequence"/>
</dbReference>
<feature type="domain" description="Enoyl reductase (ER)" evidence="1">
    <location>
        <begin position="19"/>
        <end position="328"/>
    </location>
</feature>
<dbReference type="SMART" id="SM00829">
    <property type="entry name" value="PKS_ER"/>
    <property type="match status" value="1"/>
</dbReference>
<protein>
    <recommendedName>
        <fullName evidence="1">Enoyl reductase (ER) domain-containing protein</fullName>
    </recommendedName>
</protein>
<reference evidence="2 3" key="1">
    <citation type="submission" date="2017-06" db="EMBL/GenBank/DDBJ databases">
        <title>Comparative genomic analysis of Ambrosia Fusariam Clade fungi.</title>
        <authorList>
            <person name="Stajich J.E."/>
            <person name="Carrillo J."/>
            <person name="Kijimoto T."/>
            <person name="Eskalen A."/>
            <person name="O'Donnell K."/>
            <person name="Kasson M."/>
        </authorList>
    </citation>
    <scope>NUCLEOTIDE SEQUENCE [LARGE SCALE GENOMIC DNA]</scope>
    <source>
        <strain evidence="2">UCR3666</strain>
    </source>
</reference>
<dbReference type="STRING" id="2010991.A0A3M2SJH2"/>
<dbReference type="Gene3D" id="3.90.180.10">
    <property type="entry name" value="Medium-chain alcohol dehydrogenases, catalytic domain"/>
    <property type="match status" value="1"/>
</dbReference>
<dbReference type="GO" id="GO:0016491">
    <property type="term" value="F:oxidoreductase activity"/>
    <property type="evidence" value="ECO:0007669"/>
    <property type="project" value="InterPro"/>
</dbReference>
<dbReference type="Gene3D" id="3.40.50.720">
    <property type="entry name" value="NAD(P)-binding Rossmann-like Domain"/>
    <property type="match status" value="1"/>
</dbReference>
<comment type="caution">
    <text evidence="2">The sequence shown here is derived from an EMBL/GenBank/DDBJ whole genome shotgun (WGS) entry which is preliminary data.</text>
</comment>
<name>A0A3M2SJH2_9HYPO</name>
<dbReference type="OrthoDB" id="3509362at2759"/>
<dbReference type="SUPFAM" id="SSF51735">
    <property type="entry name" value="NAD(P)-binding Rossmann-fold domains"/>
    <property type="match status" value="1"/>
</dbReference>
<proteinExistence type="predicted"/>
<evidence type="ECO:0000259" key="1">
    <source>
        <dbReference type="SMART" id="SM00829"/>
    </source>
</evidence>
<dbReference type="PANTHER" id="PTHR43482:SF1">
    <property type="entry name" value="PROTEIN AST1-RELATED"/>
    <property type="match status" value="1"/>
</dbReference>
<dbReference type="InterPro" id="IPR020843">
    <property type="entry name" value="ER"/>
</dbReference>
<dbReference type="InterPro" id="IPR013149">
    <property type="entry name" value="ADH-like_C"/>
</dbReference>
<dbReference type="InterPro" id="IPR013154">
    <property type="entry name" value="ADH-like_N"/>
</dbReference>
<dbReference type="Pfam" id="PF08240">
    <property type="entry name" value="ADH_N"/>
    <property type="match status" value="1"/>
</dbReference>
<keyword evidence="3" id="KW-1185">Reference proteome</keyword>
<accession>A0A3M2SJH2</accession>
<dbReference type="EMBL" id="NKUJ01000028">
    <property type="protein sequence ID" value="RMJ17708.1"/>
    <property type="molecule type" value="Genomic_DNA"/>
</dbReference>
<dbReference type="AlphaFoldDB" id="A0A3M2SJH2"/>
<organism evidence="2 3">
    <name type="scientific">Fusarium kuroshium</name>
    <dbReference type="NCBI Taxonomy" id="2010991"/>
    <lineage>
        <taxon>Eukaryota</taxon>
        <taxon>Fungi</taxon>
        <taxon>Dikarya</taxon>
        <taxon>Ascomycota</taxon>
        <taxon>Pezizomycotina</taxon>
        <taxon>Sordariomycetes</taxon>
        <taxon>Hypocreomycetidae</taxon>
        <taxon>Hypocreales</taxon>
        <taxon>Nectriaceae</taxon>
        <taxon>Fusarium</taxon>
        <taxon>Fusarium solani species complex</taxon>
    </lineage>
</organism>
<gene>
    <name evidence="2" type="ORF">CDV36_002629</name>
</gene>
<dbReference type="InterPro" id="IPR036291">
    <property type="entry name" value="NAD(P)-bd_dom_sf"/>
</dbReference>